<keyword evidence="2" id="KW-1185">Reference proteome</keyword>
<gene>
    <name evidence="1" type="ORF">AVEN_70256_1</name>
</gene>
<dbReference type="AlphaFoldDB" id="A0A4Y2GF35"/>
<organism evidence="1 2">
    <name type="scientific">Araneus ventricosus</name>
    <name type="common">Orbweaver spider</name>
    <name type="synonym">Epeira ventricosa</name>
    <dbReference type="NCBI Taxonomy" id="182803"/>
    <lineage>
        <taxon>Eukaryota</taxon>
        <taxon>Metazoa</taxon>
        <taxon>Ecdysozoa</taxon>
        <taxon>Arthropoda</taxon>
        <taxon>Chelicerata</taxon>
        <taxon>Arachnida</taxon>
        <taxon>Araneae</taxon>
        <taxon>Araneomorphae</taxon>
        <taxon>Entelegynae</taxon>
        <taxon>Araneoidea</taxon>
        <taxon>Araneidae</taxon>
        <taxon>Araneus</taxon>
    </lineage>
</organism>
<dbReference type="EMBL" id="BGPR01001305">
    <property type="protein sequence ID" value="GBM50624.1"/>
    <property type="molecule type" value="Genomic_DNA"/>
</dbReference>
<evidence type="ECO:0000313" key="2">
    <source>
        <dbReference type="Proteomes" id="UP000499080"/>
    </source>
</evidence>
<comment type="caution">
    <text evidence="1">The sequence shown here is derived from an EMBL/GenBank/DDBJ whole genome shotgun (WGS) entry which is preliminary data.</text>
</comment>
<name>A0A4Y2GF35_ARAVE</name>
<dbReference type="Proteomes" id="UP000499080">
    <property type="component" value="Unassembled WGS sequence"/>
</dbReference>
<sequence>MAAAPEITNCDKYIFVFHLLKRVLTHHLNRHGANSVPLPAIPNNILFTQQHADWIDDFISTQPFIDCLDSQIYKSVLACNIENLRILMNCLKNEFFYSKTPDNGEKDFVCACAVIGYAAYDFGNERATPKEKAKFVEEAAQYLQEWILSEDIRLRFLSNA</sequence>
<evidence type="ECO:0000313" key="1">
    <source>
        <dbReference type="EMBL" id="GBM50624.1"/>
    </source>
</evidence>
<accession>A0A4Y2GF35</accession>
<proteinExistence type="predicted"/>
<reference evidence="1 2" key="1">
    <citation type="journal article" date="2019" name="Sci. Rep.">
        <title>Orb-weaving spider Araneus ventricosus genome elucidates the spidroin gene catalogue.</title>
        <authorList>
            <person name="Kono N."/>
            <person name="Nakamura H."/>
            <person name="Ohtoshi R."/>
            <person name="Moran D.A.P."/>
            <person name="Shinohara A."/>
            <person name="Yoshida Y."/>
            <person name="Fujiwara M."/>
            <person name="Mori M."/>
            <person name="Tomita M."/>
            <person name="Arakawa K."/>
        </authorList>
    </citation>
    <scope>NUCLEOTIDE SEQUENCE [LARGE SCALE GENOMIC DNA]</scope>
</reference>
<protein>
    <submittedName>
        <fullName evidence="1">Uncharacterized protein</fullName>
    </submittedName>
</protein>